<gene>
    <name evidence="1" type="ORF">M408DRAFT_10531</name>
</gene>
<reference evidence="2" key="2">
    <citation type="submission" date="2015-01" db="EMBL/GenBank/DDBJ databases">
        <title>Evolutionary Origins and Diversification of the Mycorrhizal Mutualists.</title>
        <authorList>
            <consortium name="DOE Joint Genome Institute"/>
            <consortium name="Mycorrhizal Genomics Consortium"/>
            <person name="Kohler A."/>
            <person name="Kuo A."/>
            <person name="Nagy L.G."/>
            <person name="Floudas D."/>
            <person name="Copeland A."/>
            <person name="Barry K.W."/>
            <person name="Cichocki N."/>
            <person name="Veneault-Fourrey C."/>
            <person name="LaButti K."/>
            <person name="Lindquist E.A."/>
            <person name="Lipzen A."/>
            <person name="Lundell T."/>
            <person name="Morin E."/>
            <person name="Murat C."/>
            <person name="Riley R."/>
            <person name="Ohm R."/>
            <person name="Sun H."/>
            <person name="Tunlid A."/>
            <person name="Henrissat B."/>
            <person name="Grigoriev I.V."/>
            <person name="Hibbett D.S."/>
            <person name="Martin F."/>
        </authorList>
    </citation>
    <scope>NUCLEOTIDE SEQUENCE [LARGE SCALE GENOMIC DNA]</scope>
    <source>
        <strain evidence="2">MAFF 305830</strain>
    </source>
</reference>
<evidence type="ECO:0000313" key="1">
    <source>
        <dbReference type="EMBL" id="KIM25364.1"/>
    </source>
</evidence>
<reference evidence="1 2" key="1">
    <citation type="submission" date="2014-04" db="EMBL/GenBank/DDBJ databases">
        <authorList>
            <consortium name="DOE Joint Genome Institute"/>
            <person name="Kuo A."/>
            <person name="Zuccaro A."/>
            <person name="Kohler A."/>
            <person name="Nagy L.G."/>
            <person name="Floudas D."/>
            <person name="Copeland A."/>
            <person name="Barry K.W."/>
            <person name="Cichocki N."/>
            <person name="Veneault-Fourrey C."/>
            <person name="LaButti K."/>
            <person name="Lindquist E.A."/>
            <person name="Lipzen A."/>
            <person name="Lundell T."/>
            <person name="Morin E."/>
            <person name="Murat C."/>
            <person name="Sun H."/>
            <person name="Tunlid A."/>
            <person name="Henrissat B."/>
            <person name="Grigoriev I.V."/>
            <person name="Hibbett D.S."/>
            <person name="Martin F."/>
            <person name="Nordberg H.P."/>
            <person name="Cantor M.N."/>
            <person name="Hua S.X."/>
        </authorList>
    </citation>
    <scope>NUCLEOTIDE SEQUENCE [LARGE SCALE GENOMIC DNA]</scope>
    <source>
        <strain evidence="1 2">MAFF 305830</strain>
    </source>
</reference>
<dbReference type="AlphaFoldDB" id="A0A0C3AZF3"/>
<dbReference type="Proteomes" id="UP000054097">
    <property type="component" value="Unassembled WGS sequence"/>
</dbReference>
<dbReference type="HOGENOM" id="CLU_994545_0_0_1"/>
<sequence>MNSFAIPPHDPASKAKFESEFWAVAKPLSESLPGRTKEWAELFKIFATINDRRHDVHELYQKMQIHNENLEARDIKHLTERCQNAETAVLQMRAIQQVKSENATGHEIQRLEQRLTGLEDLVRAGFAEQTSHTQTIINHVNGTNRLMSAKPAQVPPLSSKDSITASTPLQMYENMDTPTSMQTSHSPLSVNAHSSPLPRLGQILISSNPACDTPQGHLSSREPMYSSHLFTTSFENDPIPMTRGLGEHGLPKPPQPQNSPSCEWILIPILEEIPKDLLNS</sequence>
<keyword evidence="2" id="KW-1185">Reference proteome</keyword>
<evidence type="ECO:0000313" key="2">
    <source>
        <dbReference type="Proteomes" id="UP000054097"/>
    </source>
</evidence>
<dbReference type="EMBL" id="KN824315">
    <property type="protein sequence ID" value="KIM25364.1"/>
    <property type="molecule type" value="Genomic_DNA"/>
</dbReference>
<organism evidence="1 2">
    <name type="scientific">Serendipita vermifera MAFF 305830</name>
    <dbReference type="NCBI Taxonomy" id="933852"/>
    <lineage>
        <taxon>Eukaryota</taxon>
        <taxon>Fungi</taxon>
        <taxon>Dikarya</taxon>
        <taxon>Basidiomycota</taxon>
        <taxon>Agaricomycotina</taxon>
        <taxon>Agaricomycetes</taxon>
        <taxon>Sebacinales</taxon>
        <taxon>Serendipitaceae</taxon>
        <taxon>Serendipita</taxon>
    </lineage>
</organism>
<protein>
    <submittedName>
        <fullName evidence="1">Uncharacterized protein</fullName>
    </submittedName>
</protein>
<proteinExistence type="predicted"/>
<name>A0A0C3AZF3_SERVB</name>
<accession>A0A0C3AZF3</accession>